<dbReference type="SUPFAM" id="SSF53850">
    <property type="entry name" value="Periplasmic binding protein-like II"/>
    <property type="match status" value="1"/>
</dbReference>
<sequence length="265" mass="26260">MKGTLNAWPKLVAVAAALVLALTACGEVPTSSAAASSFAPRGVTLRVFAAASLKATFTELAQEFENGHPGTTVSLNFGGSSDLVAQLQNGAPADVFASADEANMAKATAAGLASGTPRIFASNVLELAVPKGNPAGIHSLQDVAKPGVRLVVCAKQVPCGAAAQKAAASAGVALKPVSEEQSVADVLAKVTSGDADAGLVYVTDVKGAAGKVEGVGFPESSAAVNRYPIAALKQSKEAALAQAFVDFVGGESGRKVLGDAGFGAP</sequence>
<evidence type="ECO:0000256" key="4">
    <source>
        <dbReference type="SAM" id="SignalP"/>
    </source>
</evidence>
<feature type="chain" id="PRO_5045765214" evidence="4">
    <location>
        <begin position="27"/>
        <end position="265"/>
    </location>
</feature>
<keyword evidence="6" id="KW-1185">Reference proteome</keyword>
<feature type="signal peptide" evidence="4">
    <location>
        <begin position="1"/>
        <end position="26"/>
    </location>
</feature>
<evidence type="ECO:0000313" key="6">
    <source>
        <dbReference type="Proteomes" id="UP001304769"/>
    </source>
</evidence>
<dbReference type="PIRSF" id="PIRSF004846">
    <property type="entry name" value="ModA"/>
    <property type="match status" value="1"/>
</dbReference>
<dbReference type="Proteomes" id="UP001304769">
    <property type="component" value="Unassembled WGS sequence"/>
</dbReference>
<evidence type="ECO:0000313" key="5">
    <source>
        <dbReference type="EMBL" id="MEA5455078.1"/>
    </source>
</evidence>
<name>A0ABU5T659_9MICC</name>
<dbReference type="PANTHER" id="PTHR30632">
    <property type="entry name" value="MOLYBDATE-BINDING PERIPLASMIC PROTEIN"/>
    <property type="match status" value="1"/>
</dbReference>
<dbReference type="PROSITE" id="PS51257">
    <property type="entry name" value="PROKAR_LIPOPROTEIN"/>
    <property type="match status" value="1"/>
</dbReference>
<comment type="similarity">
    <text evidence="1">Belongs to the bacterial solute-binding protein ModA family.</text>
</comment>
<dbReference type="Gene3D" id="3.40.190.10">
    <property type="entry name" value="Periplasmic binding protein-like II"/>
    <property type="match status" value="2"/>
</dbReference>
<dbReference type="InterPro" id="IPR050682">
    <property type="entry name" value="ModA/WtpA"/>
</dbReference>
<gene>
    <name evidence="5" type="primary">modA</name>
    <name evidence="5" type="ORF">SPF06_10140</name>
</gene>
<accession>A0ABU5T659</accession>
<keyword evidence="3 4" id="KW-0732">Signal</keyword>
<organism evidence="5 6">
    <name type="scientific">Sinomonas terricola</name>
    <dbReference type="NCBI Taxonomy" id="3110330"/>
    <lineage>
        <taxon>Bacteria</taxon>
        <taxon>Bacillati</taxon>
        <taxon>Actinomycetota</taxon>
        <taxon>Actinomycetes</taxon>
        <taxon>Micrococcales</taxon>
        <taxon>Micrococcaceae</taxon>
        <taxon>Sinomonas</taxon>
    </lineage>
</organism>
<evidence type="ECO:0000256" key="1">
    <source>
        <dbReference type="ARBA" id="ARBA00009175"/>
    </source>
</evidence>
<evidence type="ECO:0000256" key="2">
    <source>
        <dbReference type="ARBA" id="ARBA00022723"/>
    </source>
</evidence>
<dbReference type="Pfam" id="PF13531">
    <property type="entry name" value="SBP_bac_11"/>
    <property type="match status" value="1"/>
</dbReference>
<dbReference type="PANTHER" id="PTHR30632:SF0">
    <property type="entry name" value="SULFATE-BINDING PROTEIN"/>
    <property type="match status" value="1"/>
</dbReference>
<dbReference type="CDD" id="cd13538">
    <property type="entry name" value="PBP2_ModA_like_1"/>
    <property type="match status" value="1"/>
</dbReference>
<keyword evidence="2" id="KW-0479">Metal-binding</keyword>
<protein>
    <submittedName>
        <fullName evidence="5">Molybdate ABC transporter substrate-binding protein</fullName>
    </submittedName>
</protein>
<reference evidence="5 6" key="1">
    <citation type="submission" date="2023-12" db="EMBL/GenBank/DDBJ databases">
        <title>Sinomonas terricola sp. nov, isolated from litchi orchard soil in Guangdong, PR China.</title>
        <authorList>
            <person name="Jiaxin W."/>
            <person name="Yang Z."/>
            <person name="Honghui Z."/>
        </authorList>
    </citation>
    <scope>NUCLEOTIDE SEQUENCE [LARGE SCALE GENOMIC DNA]</scope>
    <source>
        <strain evidence="5 6">JGH33</strain>
    </source>
</reference>
<dbReference type="RefSeq" id="WP_323278931.1">
    <property type="nucleotide sequence ID" value="NZ_JAYGGQ010000006.1"/>
</dbReference>
<evidence type="ECO:0000256" key="3">
    <source>
        <dbReference type="ARBA" id="ARBA00022729"/>
    </source>
</evidence>
<comment type="caution">
    <text evidence="5">The sequence shown here is derived from an EMBL/GenBank/DDBJ whole genome shotgun (WGS) entry which is preliminary data.</text>
</comment>
<proteinExistence type="inferred from homology"/>
<dbReference type="EMBL" id="JAYGGQ010000006">
    <property type="protein sequence ID" value="MEA5455078.1"/>
    <property type="molecule type" value="Genomic_DNA"/>
</dbReference>
<dbReference type="NCBIfam" id="TIGR01256">
    <property type="entry name" value="modA"/>
    <property type="match status" value="1"/>
</dbReference>
<dbReference type="InterPro" id="IPR005950">
    <property type="entry name" value="ModA"/>
</dbReference>